<organism evidence="7 8">
    <name type="scientific">Amnibacterium flavum</name>
    <dbReference type="NCBI Taxonomy" id="2173173"/>
    <lineage>
        <taxon>Bacteria</taxon>
        <taxon>Bacillati</taxon>
        <taxon>Actinomycetota</taxon>
        <taxon>Actinomycetes</taxon>
        <taxon>Micrococcales</taxon>
        <taxon>Microbacteriaceae</taxon>
        <taxon>Amnibacterium</taxon>
    </lineage>
</organism>
<sequence length="77" mass="8511">MRTSGPLPPKDSGIAYVLLALTLVLVAGLQHFYLGRPLRGVIWLITWGLFGIGSIYDLFTLKRQTRDVNARRAAGID</sequence>
<evidence type="ECO:0000256" key="4">
    <source>
        <dbReference type="ARBA" id="ARBA00023136"/>
    </source>
</evidence>
<evidence type="ECO:0000313" key="8">
    <source>
        <dbReference type="Proteomes" id="UP000244893"/>
    </source>
</evidence>
<keyword evidence="3 5" id="KW-1133">Transmembrane helix</keyword>
<dbReference type="InterPro" id="IPR007829">
    <property type="entry name" value="TM2"/>
</dbReference>
<feature type="domain" description="TM2" evidence="6">
    <location>
        <begin position="13"/>
        <end position="59"/>
    </location>
</feature>
<dbReference type="Proteomes" id="UP000244893">
    <property type="component" value="Unassembled WGS sequence"/>
</dbReference>
<evidence type="ECO:0000256" key="1">
    <source>
        <dbReference type="ARBA" id="ARBA00004141"/>
    </source>
</evidence>
<dbReference type="GO" id="GO:0016020">
    <property type="term" value="C:membrane"/>
    <property type="evidence" value="ECO:0007669"/>
    <property type="project" value="UniProtKB-SubCell"/>
</dbReference>
<name>A0A2V1HTM2_9MICO</name>
<comment type="subcellular location">
    <subcellularLocation>
        <location evidence="1">Membrane</location>
        <topology evidence="1">Multi-pass membrane protein</topology>
    </subcellularLocation>
</comment>
<evidence type="ECO:0000313" key="7">
    <source>
        <dbReference type="EMBL" id="PVZ95671.1"/>
    </source>
</evidence>
<keyword evidence="8" id="KW-1185">Reference proteome</keyword>
<protein>
    <recommendedName>
        <fullName evidence="6">TM2 domain-containing protein</fullName>
    </recommendedName>
</protein>
<evidence type="ECO:0000256" key="5">
    <source>
        <dbReference type="SAM" id="Phobius"/>
    </source>
</evidence>
<reference evidence="7 8" key="1">
    <citation type="submission" date="2018-05" db="EMBL/GenBank/DDBJ databases">
        <title>Amnibacterium sp. M8JJ-5, whole genome shotgun sequence.</title>
        <authorList>
            <person name="Tuo L."/>
        </authorList>
    </citation>
    <scope>NUCLEOTIDE SEQUENCE [LARGE SCALE GENOMIC DNA]</scope>
    <source>
        <strain evidence="7 8">M8JJ-5</strain>
    </source>
</reference>
<comment type="caution">
    <text evidence="7">The sequence shown here is derived from an EMBL/GenBank/DDBJ whole genome shotgun (WGS) entry which is preliminary data.</text>
</comment>
<accession>A0A2V1HTM2</accession>
<evidence type="ECO:0000256" key="2">
    <source>
        <dbReference type="ARBA" id="ARBA00022692"/>
    </source>
</evidence>
<keyword evidence="2 5" id="KW-0812">Transmembrane</keyword>
<gene>
    <name evidence="7" type="ORF">DDQ50_04105</name>
</gene>
<dbReference type="AlphaFoldDB" id="A0A2V1HTM2"/>
<feature type="transmembrane region" description="Helical" evidence="5">
    <location>
        <begin position="12"/>
        <end position="34"/>
    </location>
</feature>
<dbReference type="OrthoDB" id="2004788at2"/>
<dbReference type="EMBL" id="QEOP01000001">
    <property type="protein sequence ID" value="PVZ95671.1"/>
    <property type="molecule type" value="Genomic_DNA"/>
</dbReference>
<dbReference type="RefSeq" id="WP_116755406.1">
    <property type="nucleotide sequence ID" value="NZ_JBHUEX010000001.1"/>
</dbReference>
<evidence type="ECO:0000256" key="3">
    <source>
        <dbReference type="ARBA" id="ARBA00022989"/>
    </source>
</evidence>
<proteinExistence type="predicted"/>
<feature type="transmembrane region" description="Helical" evidence="5">
    <location>
        <begin position="40"/>
        <end position="59"/>
    </location>
</feature>
<evidence type="ECO:0000259" key="6">
    <source>
        <dbReference type="Pfam" id="PF05154"/>
    </source>
</evidence>
<keyword evidence="4 5" id="KW-0472">Membrane</keyword>
<dbReference type="Pfam" id="PF05154">
    <property type="entry name" value="TM2"/>
    <property type="match status" value="1"/>
</dbReference>